<evidence type="ECO:0000256" key="2">
    <source>
        <dbReference type="ARBA" id="ARBA00007168"/>
    </source>
</evidence>
<keyword evidence="8" id="KW-1185">Reference proteome</keyword>
<comment type="caution">
    <text evidence="7">The sequence shown here is derived from an EMBL/GenBank/DDBJ whole genome shotgun (WGS) entry which is preliminary data.</text>
</comment>
<feature type="transmembrane region" description="Helical" evidence="6">
    <location>
        <begin position="241"/>
        <end position="267"/>
    </location>
</feature>
<organism evidence="7 8">
    <name type="scientific">Cyclostephanos tholiformis</name>
    <dbReference type="NCBI Taxonomy" id="382380"/>
    <lineage>
        <taxon>Eukaryota</taxon>
        <taxon>Sar</taxon>
        <taxon>Stramenopiles</taxon>
        <taxon>Ochrophyta</taxon>
        <taxon>Bacillariophyta</taxon>
        <taxon>Coscinodiscophyceae</taxon>
        <taxon>Thalassiosirophycidae</taxon>
        <taxon>Stephanodiscales</taxon>
        <taxon>Stephanodiscaceae</taxon>
        <taxon>Cyclostephanos</taxon>
    </lineage>
</organism>
<evidence type="ECO:0000256" key="5">
    <source>
        <dbReference type="ARBA" id="ARBA00023136"/>
    </source>
</evidence>
<feature type="transmembrane region" description="Helical" evidence="6">
    <location>
        <begin position="287"/>
        <end position="306"/>
    </location>
</feature>
<feature type="transmembrane region" description="Helical" evidence="6">
    <location>
        <begin position="170"/>
        <end position="188"/>
    </location>
</feature>
<accession>A0ABD3SS91</accession>
<dbReference type="PANTHER" id="PTHR12385:SF4">
    <property type="entry name" value="PROTEIN PNS1"/>
    <property type="match status" value="1"/>
</dbReference>
<protein>
    <recommendedName>
        <fullName evidence="6">Choline transporter-like protein</fullName>
    </recommendedName>
</protein>
<keyword evidence="5 6" id="KW-0472">Membrane</keyword>
<sequence>MGASKYVSVPSGAHQDTPQVAEAAFVNDFDPPPLATATKVVHQSVDEPNDGIITVTWEKGEVQPSAYRDKWFAIAFIAHLLVVVGFGMAFLFAPRDGIAAEDIAESDGLSVDADDDVDVGSEGSPPAQEAPPKEYWFAVVAIALISAPTLSFVALTIMSRNAILLIRASLWFSVALCGLIAVLSVAASHTPVNDDDPPRWFIGIFYGIPTVCLVWYIWAIQNRIPYAASNLKCAVTILQTNLGLGLIALGSMMVLFGYSFCWVLALFCTMQFNAMTESSSVTSEDSPDLSAVGGTVVLLFMLSFYWTHQVMKNVVKVSVSGVVGTWWFSPGEAASLCSDAVRHSLIRSTTFSFGSICFGSLIVAILHMLRNLLLSIHSNRHAGILRCITTCILSYIESLVVYFNKWAYVYVGLYGYGYVDAGKRVVDLFKTRGWQTIIADNIVSRLLVIISLTIGLLTGVLTLFAALFVEEFEANEGMQGWLAIGFFIGIFIGLILSGVFMGLILSAVDAVIVCYAEAPNELQEFHPAVAEEMSKTWAEAWGELRAPVIVGLGGGLGVV</sequence>
<name>A0ABD3SS91_9STRA</name>
<reference evidence="7 8" key="1">
    <citation type="submission" date="2024-10" db="EMBL/GenBank/DDBJ databases">
        <title>Updated reference genomes for cyclostephanoid diatoms.</title>
        <authorList>
            <person name="Roberts W.R."/>
            <person name="Alverson A.J."/>
        </authorList>
    </citation>
    <scope>NUCLEOTIDE SEQUENCE [LARGE SCALE GENOMIC DNA]</scope>
    <source>
        <strain evidence="7 8">AJA228-03</strain>
    </source>
</reference>
<keyword evidence="4 6" id="KW-1133">Transmembrane helix</keyword>
<dbReference type="AlphaFoldDB" id="A0ABD3SS91"/>
<evidence type="ECO:0000256" key="3">
    <source>
        <dbReference type="ARBA" id="ARBA00022692"/>
    </source>
</evidence>
<feature type="transmembrane region" description="Helical" evidence="6">
    <location>
        <begin position="349"/>
        <end position="369"/>
    </location>
</feature>
<evidence type="ECO:0000256" key="6">
    <source>
        <dbReference type="RuleBase" id="RU368066"/>
    </source>
</evidence>
<feature type="transmembrane region" description="Helical" evidence="6">
    <location>
        <begin position="200"/>
        <end position="220"/>
    </location>
</feature>
<evidence type="ECO:0000313" key="8">
    <source>
        <dbReference type="Proteomes" id="UP001530377"/>
    </source>
</evidence>
<comment type="function">
    <text evidence="6">Choline transporter.</text>
</comment>
<comment type="similarity">
    <text evidence="2 6">Belongs to the CTL (choline transporter-like) family.</text>
</comment>
<feature type="transmembrane region" description="Helical" evidence="6">
    <location>
        <begin position="135"/>
        <end position="158"/>
    </location>
</feature>
<evidence type="ECO:0000313" key="7">
    <source>
        <dbReference type="EMBL" id="KAL3827474.1"/>
    </source>
</evidence>
<dbReference type="Pfam" id="PF04515">
    <property type="entry name" value="Choline_transpo"/>
    <property type="match status" value="1"/>
</dbReference>
<feature type="transmembrane region" description="Helical" evidence="6">
    <location>
        <begin position="446"/>
        <end position="469"/>
    </location>
</feature>
<feature type="transmembrane region" description="Helical" evidence="6">
    <location>
        <begin position="381"/>
        <end position="403"/>
    </location>
</feature>
<dbReference type="EMBL" id="JALLPB020000003">
    <property type="protein sequence ID" value="KAL3827474.1"/>
    <property type="molecule type" value="Genomic_DNA"/>
</dbReference>
<comment type="subcellular location">
    <subcellularLocation>
        <location evidence="6">Cell membrane</location>
        <topology evidence="6">Multi-pass membrane protein</topology>
    </subcellularLocation>
    <subcellularLocation>
        <location evidence="1">Membrane</location>
        <topology evidence="1">Multi-pass membrane protein</topology>
    </subcellularLocation>
</comment>
<dbReference type="Proteomes" id="UP001530377">
    <property type="component" value="Unassembled WGS sequence"/>
</dbReference>
<evidence type="ECO:0000256" key="4">
    <source>
        <dbReference type="ARBA" id="ARBA00022989"/>
    </source>
</evidence>
<dbReference type="GO" id="GO:0005886">
    <property type="term" value="C:plasma membrane"/>
    <property type="evidence" value="ECO:0007669"/>
    <property type="project" value="UniProtKB-SubCell"/>
</dbReference>
<feature type="transmembrane region" description="Helical" evidence="6">
    <location>
        <begin position="481"/>
        <end position="505"/>
    </location>
</feature>
<dbReference type="PANTHER" id="PTHR12385">
    <property type="entry name" value="CHOLINE TRANSPORTER-LIKE (SLC FAMILY 44)"/>
    <property type="match status" value="1"/>
</dbReference>
<feature type="transmembrane region" description="Helical" evidence="6">
    <location>
        <begin position="71"/>
        <end position="93"/>
    </location>
</feature>
<keyword evidence="3 6" id="KW-0812">Transmembrane</keyword>
<dbReference type="GO" id="GO:0022857">
    <property type="term" value="F:transmembrane transporter activity"/>
    <property type="evidence" value="ECO:0007669"/>
    <property type="project" value="UniProtKB-UniRule"/>
</dbReference>
<gene>
    <name evidence="7" type="ORF">ACHAXA_003743</name>
</gene>
<dbReference type="InterPro" id="IPR007603">
    <property type="entry name" value="Choline_transptr-like"/>
</dbReference>
<proteinExistence type="inferred from homology"/>
<evidence type="ECO:0000256" key="1">
    <source>
        <dbReference type="ARBA" id="ARBA00004141"/>
    </source>
</evidence>